<accession>A0A3M7QUL5</accession>
<dbReference type="Proteomes" id="UP000276133">
    <property type="component" value="Unassembled WGS sequence"/>
</dbReference>
<dbReference type="AlphaFoldDB" id="A0A3M7QUL5"/>
<evidence type="ECO:0000313" key="1">
    <source>
        <dbReference type="EMBL" id="RNA15032.1"/>
    </source>
</evidence>
<organism evidence="1 2">
    <name type="scientific">Brachionus plicatilis</name>
    <name type="common">Marine rotifer</name>
    <name type="synonym">Brachionus muelleri</name>
    <dbReference type="NCBI Taxonomy" id="10195"/>
    <lineage>
        <taxon>Eukaryota</taxon>
        <taxon>Metazoa</taxon>
        <taxon>Spiralia</taxon>
        <taxon>Gnathifera</taxon>
        <taxon>Rotifera</taxon>
        <taxon>Eurotatoria</taxon>
        <taxon>Monogononta</taxon>
        <taxon>Pseudotrocha</taxon>
        <taxon>Ploima</taxon>
        <taxon>Brachionidae</taxon>
        <taxon>Brachionus</taxon>
    </lineage>
</organism>
<evidence type="ECO:0000313" key="2">
    <source>
        <dbReference type="Proteomes" id="UP000276133"/>
    </source>
</evidence>
<proteinExistence type="predicted"/>
<dbReference type="EMBL" id="REGN01005056">
    <property type="protein sequence ID" value="RNA15032.1"/>
    <property type="molecule type" value="Genomic_DNA"/>
</dbReference>
<keyword evidence="2" id="KW-1185">Reference proteome</keyword>
<reference evidence="1 2" key="1">
    <citation type="journal article" date="2018" name="Sci. Rep.">
        <title>Genomic signatures of local adaptation to the degree of environmental predictability in rotifers.</title>
        <authorList>
            <person name="Franch-Gras L."/>
            <person name="Hahn C."/>
            <person name="Garcia-Roger E.M."/>
            <person name="Carmona M.J."/>
            <person name="Serra M."/>
            <person name="Gomez A."/>
        </authorList>
    </citation>
    <scope>NUCLEOTIDE SEQUENCE [LARGE SCALE GENOMIC DNA]</scope>
    <source>
        <strain evidence="1">HYR1</strain>
    </source>
</reference>
<name>A0A3M7QUL5_BRAPC</name>
<protein>
    <submittedName>
        <fullName evidence="1">Uncharacterized protein</fullName>
    </submittedName>
</protein>
<comment type="caution">
    <text evidence="1">The sequence shown here is derived from an EMBL/GenBank/DDBJ whole genome shotgun (WGS) entry which is preliminary data.</text>
</comment>
<gene>
    <name evidence="1" type="ORF">BpHYR1_035885</name>
</gene>
<sequence>MFKNKQFLGYITVKTAFIHLQSFIEHEFDKTLSLSLIQKSFKIFVKKKKDFIPRRTAARMNISNKDKFIMMNILNQSTSNLPKHPRRLSVFPERFPLYGDVSCYIELDKINEIEDTWDNYNMMDFLHYTSFAASLFTSTHKKNITLTIQDFCTINCKNQNAAAYQQKDKEYFNFSLFCFQVLTIFEVAVNLDTVDDLRSEDI</sequence>